<dbReference type="Proteomes" id="UP000092321">
    <property type="component" value="Unassembled WGS sequence"/>
</dbReference>
<evidence type="ECO:0000256" key="3">
    <source>
        <dbReference type="SAM" id="Coils"/>
    </source>
</evidence>
<dbReference type="GO" id="GO:0005634">
    <property type="term" value="C:nucleus"/>
    <property type="evidence" value="ECO:0007669"/>
    <property type="project" value="UniProtKB-SubCell"/>
</dbReference>
<comment type="subcellular location">
    <subcellularLocation>
        <location evidence="1">Nucleus</location>
    </subcellularLocation>
</comment>
<dbReference type="GO" id="GO:0000976">
    <property type="term" value="F:transcription cis-regulatory region binding"/>
    <property type="evidence" value="ECO:0007669"/>
    <property type="project" value="TreeGrafter"/>
</dbReference>
<keyword evidence="3" id="KW-0175">Coiled coil</keyword>
<dbReference type="GO" id="GO:0045944">
    <property type="term" value="P:positive regulation of transcription by RNA polymerase II"/>
    <property type="evidence" value="ECO:0007669"/>
    <property type="project" value="TreeGrafter"/>
</dbReference>
<organism evidence="4 5">
    <name type="scientific">Hanseniaspora valbyensis NRRL Y-1626</name>
    <dbReference type="NCBI Taxonomy" id="766949"/>
    <lineage>
        <taxon>Eukaryota</taxon>
        <taxon>Fungi</taxon>
        <taxon>Dikarya</taxon>
        <taxon>Ascomycota</taxon>
        <taxon>Saccharomycotina</taxon>
        <taxon>Saccharomycetes</taxon>
        <taxon>Saccharomycodales</taxon>
        <taxon>Saccharomycodaceae</taxon>
        <taxon>Hanseniaspora</taxon>
    </lineage>
</organism>
<reference evidence="5" key="1">
    <citation type="journal article" date="2016" name="Proc. Natl. Acad. Sci. U.S.A.">
        <title>Comparative genomics of biotechnologically important yeasts.</title>
        <authorList>
            <person name="Riley R."/>
            <person name="Haridas S."/>
            <person name="Wolfe K.H."/>
            <person name="Lopes M.R."/>
            <person name="Hittinger C.T."/>
            <person name="Goeker M."/>
            <person name="Salamov A.A."/>
            <person name="Wisecaver J.H."/>
            <person name="Long T.M."/>
            <person name="Calvey C.H."/>
            <person name="Aerts A.L."/>
            <person name="Barry K.W."/>
            <person name="Choi C."/>
            <person name="Clum A."/>
            <person name="Coughlan A.Y."/>
            <person name="Deshpande S."/>
            <person name="Douglass A.P."/>
            <person name="Hanson S.J."/>
            <person name="Klenk H.-P."/>
            <person name="LaButti K.M."/>
            <person name="Lapidus A."/>
            <person name="Lindquist E.A."/>
            <person name="Lipzen A.M."/>
            <person name="Meier-Kolthoff J.P."/>
            <person name="Ohm R.A."/>
            <person name="Otillar R.P."/>
            <person name="Pangilinan J.L."/>
            <person name="Peng Y."/>
            <person name="Rokas A."/>
            <person name="Rosa C.A."/>
            <person name="Scheuner C."/>
            <person name="Sibirny A.A."/>
            <person name="Slot J.C."/>
            <person name="Stielow J.B."/>
            <person name="Sun H."/>
            <person name="Kurtzman C.P."/>
            <person name="Blackwell M."/>
            <person name="Grigoriev I.V."/>
            <person name="Jeffries T.W."/>
        </authorList>
    </citation>
    <scope>NUCLEOTIDE SEQUENCE [LARGE SCALE GENOMIC DNA]</scope>
    <source>
        <strain evidence="5">NRRL Y-1626</strain>
    </source>
</reference>
<gene>
    <name evidence="4" type="ORF">HANVADRAFT_53769</name>
</gene>
<dbReference type="OrthoDB" id="5229455at2759"/>
<evidence type="ECO:0000313" key="4">
    <source>
        <dbReference type="EMBL" id="OBA25646.1"/>
    </source>
</evidence>
<protein>
    <submittedName>
        <fullName evidence="4">Uncharacterized protein</fullName>
    </submittedName>
</protein>
<feature type="coiled-coil region" evidence="3">
    <location>
        <begin position="199"/>
        <end position="226"/>
    </location>
</feature>
<evidence type="ECO:0000313" key="5">
    <source>
        <dbReference type="Proteomes" id="UP000092321"/>
    </source>
</evidence>
<keyword evidence="5" id="KW-1185">Reference proteome</keyword>
<name>A0A1B7TA79_9ASCO</name>
<comment type="caution">
    <text evidence="4">The sequence shown here is derived from an EMBL/GenBank/DDBJ whole genome shotgun (WGS) entry which is preliminary data.</text>
</comment>
<dbReference type="EMBL" id="LXPE01000058">
    <property type="protein sequence ID" value="OBA25646.1"/>
    <property type="molecule type" value="Genomic_DNA"/>
</dbReference>
<evidence type="ECO:0000256" key="2">
    <source>
        <dbReference type="ARBA" id="ARBA00023242"/>
    </source>
</evidence>
<dbReference type="InterPro" id="IPR021858">
    <property type="entry name" value="Fun_TF"/>
</dbReference>
<keyword evidence="2" id="KW-0539">Nucleus</keyword>
<dbReference type="PANTHER" id="PTHR37534:SF7">
    <property type="entry name" value="TRANSCRIPTIONAL ACTIVATOR PROTEIN UGA3"/>
    <property type="match status" value="1"/>
</dbReference>
<dbReference type="PANTHER" id="PTHR37534">
    <property type="entry name" value="TRANSCRIPTIONAL ACTIVATOR PROTEIN UGA3"/>
    <property type="match status" value="1"/>
</dbReference>
<dbReference type="Pfam" id="PF11951">
    <property type="entry name" value="Fungal_trans_2"/>
    <property type="match status" value="1"/>
</dbReference>
<proteinExistence type="predicted"/>
<dbReference type="AlphaFoldDB" id="A0A1B7TA79"/>
<dbReference type="GO" id="GO:0003700">
    <property type="term" value="F:DNA-binding transcription factor activity"/>
    <property type="evidence" value="ECO:0007669"/>
    <property type="project" value="TreeGrafter"/>
</dbReference>
<evidence type="ECO:0000256" key="1">
    <source>
        <dbReference type="ARBA" id="ARBA00004123"/>
    </source>
</evidence>
<sequence length="796" mass="91551">MHQEKKDLKTSTAKKGKYKRTFKVTWGGRPYKSKKEDSFVKITPNVKVIDGVFVLDNTDKNKKKAILKKNKKLQTQISKKDHPISTKLPREEIIINNNNKSNSELQNVANLTKQFEQESVNTETSRTNDFVNPMSPRNKDVKIVLSPFNSTEPTNFSFINQFHDNKHSPFGPFIGVLPGLEYVGDNSNFLNENISQNNNDNMIELLEGEEEEQEEENNNITSLDESVAYVGRKSITSLNLNTITPSLTTSFDFIQFFIQQSGTMFTPVSGAGHLYRNSNPFLTILPNIAFRDSLTFNIMEEFAKVAIASTTLRNHRLIGSNISSVSSNEDSYMFTATPATNTTSTNISSTSNQSLIQDMNIEEYMSSEYKSENIWDFIDERLVLKNFRDTYKQFEIKSLKTAAQILAEYQLTKGQFDPKRVNNGVANLLLLLVYNSYFGKHNKNVNMILSTCRELLSVFNQDANDSKIKISSEHAYKSNIEFDTNRFFTQTAVQPTNQPTIERETQFLANWTNYNDLLTSLTFLPEVDKKRVEKQYKKFGYKNPEIPSCNYSYIVDCEMNRMEDFKDIEYFSGVDLQVMKYMNELTRLLSMKHESEDSINDDTDFITQCEQLSDDIELYLIQSERERDFMIYESINNNHCGKTENAIKEYQNLRTVNKVFALISILQVQRRLLGKMTSDEKVKSILFELIILIDEKVSKASAQAQCLFGSIFIIGCELGNLCNIEDASQKKWASILKKGKNIVMSHFDALVDRGVIAAERAKEIIYHIWITNSLNTTYKDWWQILKENKINIHLSL</sequence>
<accession>A0A1B7TA79</accession>